<dbReference type="Gene3D" id="1.10.1200.10">
    <property type="entry name" value="ACP-like"/>
    <property type="match status" value="1"/>
</dbReference>
<dbReference type="HOGENOM" id="CLU_157807_3_0_3"/>
<dbReference type="InterPro" id="IPR036736">
    <property type="entry name" value="ACP-like_sf"/>
</dbReference>
<evidence type="ECO:0000256" key="2">
    <source>
        <dbReference type="ARBA" id="ARBA00022553"/>
    </source>
</evidence>
<feature type="domain" description="Carrier" evidence="3">
    <location>
        <begin position="5"/>
        <end position="79"/>
    </location>
</feature>
<dbReference type="InterPro" id="IPR009081">
    <property type="entry name" value="PP-bd_ACP"/>
</dbReference>
<keyword evidence="5" id="KW-1185">Reference proteome</keyword>
<dbReference type="SUPFAM" id="SSF47336">
    <property type="entry name" value="ACP-like"/>
    <property type="match status" value="1"/>
</dbReference>
<dbReference type="eggNOG" id="COG0236">
    <property type="taxonomic scope" value="Bacteria"/>
</dbReference>
<dbReference type="SMART" id="SM01294">
    <property type="entry name" value="PKS_PP_betabranch"/>
    <property type="match status" value="1"/>
</dbReference>
<dbReference type="InterPro" id="IPR020806">
    <property type="entry name" value="PKS_PP-bd"/>
</dbReference>
<dbReference type="SMART" id="SM00823">
    <property type="entry name" value="PKS_PP"/>
    <property type="match status" value="1"/>
</dbReference>
<gene>
    <name evidence="4" type="ORF">LYNGBM3L_48590</name>
</gene>
<dbReference type="OrthoDB" id="425617at2"/>
<evidence type="ECO:0000259" key="3">
    <source>
        <dbReference type="PROSITE" id="PS50075"/>
    </source>
</evidence>
<dbReference type="Proteomes" id="UP000003959">
    <property type="component" value="Unassembled WGS sequence"/>
</dbReference>
<keyword evidence="1" id="KW-0596">Phosphopantetheine</keyword>
<dbReference type="Pfam" id="PF00550">
    <property type="entry name" value="PP-binding"/>
    <property type="match status" value="1"/>
</dbReference>
<dbReference type="GO" id="GO:0031177">
    <property type="term" value="F:phosphopantetheine binding"/>
    <property type="evidence" value="ECO:0007669"/>
    <property type="project" value="InterPro"/>
</dbReference>
<dbReference type="RefSeq" id="WP_009149503.1">
    <property type="nucleotide sequence ID" value="NZ_GL890949.1"/>
</dbReference>
<evidence type="ECO:0000313" key="5">
    <source>
        <dbReference type="Proteomes" id="UP000003959"/>
    </source>
</evidence>
<evidence type="ECO:0000313" key="4">
    <source>
        <dbReference type="EMBL" id="EGJ30620.1"/>
    </source>
</evidence>
<reference evidence="5" key="1">
    <citation type="journal article" date="2011" name="Proc. Natl. Acad. Sci. U.S.A.">
        <title>Genomic insights into the physiology and ecology of the marine filamentous cyanobacterium Lyngbya majuscula.</title>
        <authorList>
            <person name="Jones A.C."/>
            <person name="Monroe E.A."/>
            <person name="Podell S."/>
            <person name="Hess W.R."/>
            <person name="Klages S."/>
            <person name="Esquenazi E."/>
            <person name="Niessen S."/>
            <person name="Hoover H."/>
            <person name="Rothmann M."/>
            <person name="Lasken R.S."/>
            <person name="Yates J.R.III."/>
            <person name="Reinhardt R."/>
            <person name="Kube M."/>
            <person name="Burkart M.D."/>
            <person name="Allen E.E."/>
            <person name="Dorrestein P.C."/>
            <person name="Gerwick W.H."/>
            <person name="Gerwick L."/>
        </authorList>
    </citation>
    <scope>NUCLEOTIDE SEQUENCE [LARGE SCALE GENOMIC DNA]</scope>
    <source>
        <strain evidence="5">3L</strain>
    </source>
</reference>
<accession>F4XXQ9</accession>
<organism evidence="4 5">
    <name type="scientific">Moorena producens 3L</name>
    <dbReference type="NCBI Taxonomy" id="489825"/>
    <lineage>
        <taxon>Bacteria</taxon>
        <taxon>Bacillati</taxon>
        <taxon>Cyanobacteriota</taxon>
        <taxon>Cyanophyceae</taxon>
        <taxon>Coleofasciculales</taxon>
        <taxon>Coleofasciculaceae</taxon>
        <taxon>Moorena</taxon>
    </lineage>
</organism>
<sequence>MKTESQISEWIKKYLAEILELDPYEINEKQEFEQFGLNSSMAVFLIGDLEEWLSLELSPSLFFEFNTIGELSIHIAEMVKKEKVLEQEVSESV</sequence>
<evidence type="ECO:0000256" key="1">
    <source>
        <dbReference type="ARBA" id="ARBA00022450"/>
    </source>
</evidence>
<name>F4XXQ9_9CYAN</name>
<dbReference type="AlphaFoldDB" id="F4XXQ9"/>
<dbReference type="EMBL" id="GL890949">
    <property type="protein sequence ID" value="EGJ30620.1"/>
    <property type="molecule type" value="Genomic_DNA"/>
</dbReference>
<protein>
    <submittedName>
        <fullName evidence="4">Phosphopantetheine attachment site protein</fullName>
    </submittedName>
</protein>
<proteinExistence type="predicted"/>
<dbReference type="PROSITE" id="PS50075">
    <property type="entry name" value="CARRIER"/>
    <property type="match status" value="1"/>
</dbReference>
<keyword evidence="2" id="KW-0597">Phosphoprotein</keyword>